<organism evidence="1 2">
    <name type="scientific">Porphyridium purpureum</name>
    <name type="common">Red alga</name>
    <name type="synonym">Porphyridium cruentum</name>
    <dbReference type="NCBI Taxonomy" id="35688"/>
    <lineage>
        <taxon>Eukaryota</taxon>
        <taxon>Rhodophyta</taxon>
        <taxon>Bangiophyceae</taxon>
        <taxon>Porphyridiales</taxon>
        <taxon>Porphyridiaceae</taxon>
        <taxon>Porphyridium</taxon>
    </lineage>
</organism>
<sequence>MPEPLVGSRAELFLQLNAKACAQIRHELAQVHVQLFDLVLTEGRAVDTIESGVKLNGNKSHGLHGPSFIDHKHRVRAASTYAFPESMRQVELLAHAAAVKAEDDAQIDARSLVIELRPQLQNTLTHAPLHGKAAYVHEEFWYWSIRRDAAFARACTKDDFLYRAYECWSAFLWATPSPCEVKICVRCQVRNRRSLCEIFDFAFQQSQKHMRRLKAMEVEISTRLTLMARRRGAILSEAFRSRMQPLKQLIRMSLLRLSIRWTHAHIEQNLFEFGAKSSPLHVYTFSVSAS</sequence>
<accession>A0A5J4Z3L4</accession>
<dbReference type="AlphaFoldDB" id="A0A5J4Z3L4"/>
<comment type="caution">
    <text evidence="1">The sequence shown here is derived from an EMBL/GenBank/DDBJ whole genome shotgun (WGS) entry which is preliminary data.</text>
</comment>
<keyword evidence="2" id="KW-1185">Reference proteome</keyword>
<dbReference type="EMBL" id="VRMN01000001">
    <property type="protein sequence ID" value="KAA8497533.1"/>
    <property type="molecule type" value="Genomic_DNA"/>
</dbReference>
<reference evidence="2" key="1">
    <citation type="journal article" date="2019" name="Nat. Commun.">
        <title>Expansion of phycobilisome linker gene families in mesophilic red algae.</title>
        <authorList>
            <person name="Lee J."/>
            <person name="Kim D."/>
            <person name="Bhattacharya D."/>
            <person name="Yoon H.S."/>
        </authorList>
    </citation>
    <scope>NUCLEOTIDE SEQUENCE [LARGE SCALE GENOMIC DNA]</scope>
    <source>
        <strain evidence="2">CCMP 1328</strain>
    </source>
</reference>
<name>A0A5J4Z3L4_PORPP</name>
<protein>
    <submittedName>
        <fullName evidence="1">Uncharacterized protein</fullName>
    </submittedName>
</protein>
<proteinExistence type="predicted"/>
<evidence type="ECO:0000313" key="1">
    <source>
        <dbReference type="EMBL" id="KAA8497533.1"/>
    </source>
</evidence>
<dbReference type="Proteomes" id="UP000324585">
    <property type="component" value="Unassembled WGS sequence"/>
</dbReference>
<evidence type="ECO:0000313" key="2">
    <source>
        <dbReference type="Proteomes" id="UP000324585"/>
    </source>
</evidence>
<gene>
    <name evidence="1" type="ORF">FVE85_5118</name>
</gene>